<dbReference type="AlphaFoldDB" id="A0A7W8VCD8"/>
<name>A0A7W8VCD8_9ACTN</name>
<proteinExistence type="predicted"/>
<evidence type="ECO:0000313" key="1">
    <source>
        <dbReference type="EMBL" id="MBB5430838.1"/>
    </source>
</evidence>
<evidence type="ECO:0000313" key="2">
    <source>
        <dbReference type="Proteomes" id="UP000572635"/>
    </source>
</evidence>
<keyword evidence="2" id="KW-1185">Reference proteome</keyword>
<organism evidence="1 2">
    <name type="scientific">Nocardiopsis composta</name>
    <dbReference type="NCBI Taxonomy" id="157465"/>
    <lineage>
        <taxon>Bacteria</taxon>
        <taxon>Bacillati</taxon>
        <taxon>Actinomycetota</taxon>
        <taxon>Actinomycetes</taxon>
        <taxon>Streptosporangiales</taxon>
        <taxon>Nocardiopsidaceae</taxon>
        <taxon>Nocardiopsis</taxon>
    </lineage>
</organism>
<gene>
    <name evidence="1" type="ORF">HDA36_000922</name>
</gene>
<reference evidence="1 2" key="1">
    <citation type="submission" date="2020-08" db="EMBL/GenBank/DDBJ databases">
        <title>Sequencing the genomes of 1000 actinobacteria strains.</title>
        <authorList>
            <person name="Klenk H.-P."/>
        </authorList>
    </citation>
    <scope>NUCLEOTIDE SEQUENCE [LARGE SCALE GENOMIC DNA]</scope>
    <source>
        <strain evidence="1 2">DSM 44551</strain>
    </source>
</reference>
<dbReference type="Proteomes" id="UP000572635">
    <property type="component" value="Unassembled WGS sequence"/>
</dbReference>
<protein>
    <submittedName>
        <fullName evidence="1">Uncharacterized protein</fullName>
    </submittedName>
</protein>
<sequence>MFLLALVIGAAVTAGAVLALKGLRRTAPEPAPEPAAA</sequence>
<accession>A0A7W8VCD8</accession>
<dbReference type="EMBL" id="JACHDB010000001">
    <property type="protein sequence ID" value="MBB5430838.1"/>
    <property type="molecule type" value="Genomic_DNA"/>
</dbReference>
<comment type="caution">
    <text evidence="1">The sequence shown here is derived from an EMBL/GenBank/DDBJ whole genome shotgun (WGS) entry which is preliminary data.</text>
</comment>